<dbReference type="InterPro" id="IPR013783">
    <property type="entry name" value="Ig-like_fold"/>
</dbReference>
<keyword evidence="11" id="KW-0511">Multifunctional enzyme</keyword>
<gene>
    <name evidence="18" type="ORF">ACE3NQ_02865</name>
</gene>
<feature type="compositionally biased region" description="Gly residues" evidence="15">
    <location>
        <begin position="860"/>
        <end position="880"/>
    </location>
</feature>
<dbReference type="Proteomes" id="UP001580407">
    <property type="component" value="Unassembled WGS sequence"/>
</dbReference>
<dbReference type="InterPro" id="IPR003961">
    <property type="entry name" value="FN3_dom"/>
</dbReference>
<dbReference type="RefSeq" id="WP_375523686.1">
    <property type="nucleotide sequence ID" value="NZ_JBHILM010000002.1"/>
</dbReference>
<feature type="compositionally biased region" description="Gly residues" evidence="15">
    <location>
        <begin position="803"/>
        <end position="817"/>
    </location>
</feature>
<dbReference type="InterPro" id="IPR012338">
    <property type="entry name" value="Beta-lactam/transpept-like"/>
</dbReference>
<proteinExistence type="predicted"/>
<dbReference type="SUPFAM" id="SSF49265">
    <property type="entry name" value="Fibronectin type III"/>
    <property type="match status" value="1"/>
</dbReference>
<protein>
    <submittedName>
        <fullName evidence="18">PBP1A family penicillin-binding protein</fullName>
    </submittedName>
</protein>
<evidence type="ECO:0000256" key="10">
    <source>
        <dbReference type="ARBA" id="ARBA00023136"/>
    </source>
</evidence>
<dbReference type="InterPro" id="IPR036116">
    <property type="entry name" value="FN3_sf"/>
</dbReference>
<evidence type="ECO:0000256" key="8">
    <source>
        <dbReference type="ARBA" id="ARBA00022960"/>
    </source>
</evidence>
<dbReference type="SUPFAM" id="SSF56601">
    <property type="entry name" value="beta-lactamase/transpeptidase-like"/>
    <property type="match status" value="1"/>
</dbReference>
<evidence type="ECO:0000256" key="3">
    <source>
        <dbReference type="ARBA" id="ARBA00022645"/>
    </source>
</evidence>
<evidence type="ECO:0000256" key="16">
    <source>
        <dbReference type="SAM" id="Phobius"/>
    </source>
</evidence>
<keyword evidence="7" id="KW-0378">Hydrolase</keyword>
<evidence type="ECO:0000256" key="4">
    <source>
        <dbReference type="ARBA" id="ARBA00022670"/>
    </source>
</evidence>
<feature type="compositionally biased region" description="Low complexity" evidence="15">
    <location>
        <begin position="793"/>
        <end position="802"/>
    </location>
</feature>
<feature type="region of interest" description="Disordered" evidence="15">
    <location>
        <begin position="636"/>
        <end position="663"/>
    </location>
</feature>
<dbReference type="PANTHER" id="PTHR32282">
    <property type="entry name" value="BINDING PROTEIN TRANSPEPTIDASE, PUTATIVE-RELATED"/>
    <property type="match status" value="1"/>
</dbReference>
<keyword evidence="16" id="KW-0812">Transmembrane</keyword>
<feature type="region of interest" description="Disordered" evidence="15">
    <location>
        <begin position="750"/>
        <end position="880"/>
    </location>
</feature>
<keyword evidence="6" id="KW-0808">Transferase</keyword>
<name>A0ABV5B2F7_9BACL</name>
<dbReference type="Gene3D" id="3.40.710.10">
    <property type="entry name" value="DD-peptidase/beta-lactamase superfamily"/>
    <property type="match status" value="1"/>
</dbReference>
<accession>A0ABV5B2F7</accession>
<keyword evidence="3" id="KW-0121">Carboxypeptidase</keyword>
<comment type="catalytic activity">
    <reaction evidence="13">
        <text>Preferential cleavage: (Ac)2-L-Lys-D-Ala-|-D-Ala. Also transpeptidation of peptidyl-alanyl moieties that are N-acyl substituents of D-alanine.</text>
        <dbReference type="EC" id="3.4.16.4"/>
    </reaction>
</comment>
<organism evidence="18 19">
    <name type="scientific">Paenibacillus terreus</name>
    <dbReference type="NCBI Taxonomy" id="1387834"/>
    <lineage>
        <taxon>Bacteria</taxon>
        <taxon>Bacillati</taxon>
        <taxon>Bacillota</taxon>
        <taxon>Bacilli</taxon>
        <taxon>Bacillales</taxon>
        <taxon>Paenibacillaceae</taxon>
        <taxon>Paenibacillus</taxon>
    </lineage>
</organism>
<keyword evidence="8" id="KW-0133">Cell shape</keyword>
<keyword evidence="2" id="KW-1003">Cell membrane</keyword>
<feature type="domain" description="Fibronectin type-III" evidence="17">
    <location>
        <begin position="658"/>
        <end position="752"/>
    </location>
</feature>
<sequence>MPNDSLSRSGNRNRQNAAGKPKGKKKKITAKRVGWTLFFTAALAVIVALAGYLYVMVNGEKLYQANLDKITLNEPSKIFDRNGKLMGELSIQKSEPVESDEIPKLLKDAFVATEDKRFYEHQGVDIWSIGRAAVRDVIARAAVEGGSTITQQLAKNLFLTRDKTFFRKATEVSIATALERNMTKDEILTLYLNRIFFGHQRYGIKAASEYYFGESDLNKLELWQMATLAALPKGPSKYNPLSNPENSKERRGVVLQLMYEQGYITKAQMDEAKAVNYNYEPPASETKYTAFIDYVMDEAEKETHLTSDDLNVGGYKIYTTMDAKTQDALEQAFDDDDLFEKSPDDKPVQGSMVIMNNQNGSIAALMGGRDYQRQGFNRVNASRRQPGSSLKPIVSYAPALETGNFTSDSRLSNEKQCFGNYCPTNLHGYSSTISMQDAITKSENIPAVWLLNQIGVKTGYEFAQKLGITMTEEDKSLAIALGGMSKGTNTLEMAQAYSAFANKGQFQSAYSIKKIENSEGTPVYEHKSDLRQVMSEQTAYQMTDMMREVVNSGTGRRADIGRPLAGKTGTTQSGIAGNSGNRDVWFVGYTPQYTGAIWMGYDQPDSKHMLKNSSSLAAAFFAKVMSQALEGEPVQDFEKPEGLPDTEAPPEAPQKLTAPAGLSASYNPDTQIVSLTWNTVDGENVQYRVYRKEASEGSFTPVIEGLSVTNTEDIDASEGHTYDYYVTAYNAEGESDPSGTVQISIEAQAPPEDTTGEQPGDGETPPPGDGTPVDPGNSVPGDGTGSGENSGVPGDAGQPGQDAGDGTGADTGTGGPDGQTDPGSQDQPAGEEVPGSGQVDTSVPGIEGNSGDMTTQGQNPGHGNGLMNGNGNGNGNGHNR</sequence>
<evidence type="ECO:0000256" key="6">
    <source>
        <dbReference type="ARBA" id="ARBA00022679"/>
    </source>
</evidence>
<dbReference type="InterPro" id="IPR001460">
    <property type="entry name" value="PCN-bd_Tpept"/>
</dbReference>
<comment type="catalytic activity">
    <reaction evidence="14">
        <text>[GlcNAc-(1-&gt;4)-Mur2Ac(oyl-L-Ala-gamma-D-Glu-L-Lys-D-Ala-D-Ala)](n)-di-trans,octa-cis-undecaprenyl diphosphate + beta-D-GlcNAc-(1-&gt;4)-Mur2Ac(oyl-L-Ala-gamma-D-Glu-L-Lys-D-Ala-D-Ala)-di-trans,octa-cis-undecaprenyl diphosphate = [GlcNAc-(1-&gt;4)-Mur2Ac(oyl-L-Ala-gamma-D-Glu-L-Lys-D-Ala-D-Ala)](n+1)-di-trans,octa-cis-undecaprenyl diphosphate + di-trans,octa-cis-undecaprenyl diphosphate + H(+)</text>
        <dbReference type="Rhea" id="RHEA:23708"/>
        <dbReference type="Rhea" id="RHEA-COMP:9602"/>
        <dbReference type="Rhea" id="RHEA-COMP:9603"/>
        <dbReference type="ChEBI" id="CHEBI:15378"/>
        <dbReference type="ChEBI" id="CHEBI:58405"/>
        <dbReference type="ChEBI" id="CHEBI:60033"/>
        <dbReference type="ChEBI" id="CHEBI:78435"/>
        <dbReference type="EC" id="2.4.99.28"/>
    </reaction>
</comment>
<dbReference type="Gene3D" id="1.10.3810.10">
    <property type="entry name" value="Biosynthetic peptidoglycan transglycosylase-like"/>
    <property type="match status" value="1"/>
</dbReference>
<keyword evidence="12" id="KW-0961">Cell wall biogenesis/degradation</keyword>
<evidence type="ECO:0000259" key="17">
    <source>
        <dbReference type="PROSITE" id="PS50853"/>
    </source>
</evidence>
<evidence type="ECO:0000256" key="11">
    <source>
        <dbReference type="ARBA" id="ARBA00023268"/>
    </source>
</evidence>
<dbReference type="InterPro" id="IPR050396">
    <property type="entry name" value="Glycosyltr_51/Transpeptidase"/>
</dbReference>
<evidence type="ECO:0000256" key="13">
    <source>
        <dbReference type="ARBA" id="ARBA00034000"/>
    </source>
</evidence>
<keyword evidence="19" id="KW-1185">Reference proteome</keyword>
<feature type="compositionally biased region" description="Low complexity" evidence="15">
    <location>
        <begin position="752"/>
        <end position="763"/>
    </location>
</feature>
<dbReference type="Gene3D" id="2.60.40.10">
    <property type="entry name" value="Immunoglobulins"/>
    <property type="match status" value="1"/>
</dbReference>
<dbReference type="EMBL" id="JBHILM010000002">
    <property type="protein sequence ID" value="MFB5679859.1"/>
    <property type="molecule type" value="Genomic_DNA"/>
</dbReference>
<reference evidence="18 19" key="1">
    <citation type="submission" date="2024-09" db="EMBL/GenBank/DDBJ databases">
        <authorList>
            <person name="Ruan L."/>
        </authorList>
    </citation>
    <scope>NUCLEOTIDE SEQUENCE [LARGE SCALE GENOMIC DNA]</scope>
    <source>
        <strain evidence="18 19">D33</strain>
    </source>
</reference>
<feature type="transmembrane region" description="Helical" evidence="16">
    <location>
        <begin position="33"/>
        <end position="55"/>
    </location>
</feature>
<evidence type="ECO:0000256" key="9">
    <source>
        <dbReference type="ARBA" id="ARBA00022984"/>
    </source>
</evidence>
<evidence type="ECO:0000256" key="15">
    <source>
        <dbReference type="SAM" id="MobiDB-lite"/>
    </source>
</evidence>
<dbReference type="PANTHER" id="PTHR32282:SF11">
    <property type="entry name" value="PENICILLIN-BINDING PROTEIN 1B"/>
    <property type="match status" value="1"/>
</dbReference>
<feature type="compositionally biased region" description="Low complexity" evidence="15">
    <location>
        <begin position="818"/>
        <end position="828"/>
    </location>
</feature>
<dbReference type="Pfam" id="PF00912">
    <property type="entry name" value="Transgly"/>
    <property type="match status" value="1"/>
</dbReference>
<dbReference type="PROSITE" id="PS50853">
    <property type="entry name" value="FN3"/>
    <property type="match status" value="1"/>
</dbReference>
<keyword evidence="9" id="KW-0573">Peptidoglycan synthesis</keyword>
<dbReference type="SUPFAM" id="SSF53955">
    <property type="entry name" value="Lysozyme-like"/>
    <property type="match status" value="1"/>
</dbReference>
<dbReference type="InterPro" id="IPR023346">
    <property type="entry name" value="Lysozyme-like_dom_sf"/>
</dbReference>
<keyword evidence="4" id="KW-0645">Protease</keyword>
<evidence type="ECO:0000313" key="18">
    <source>
        <dbReference type="EMBL" id="MFB5679859.1"/>
    </source>
</evidence>
<evidence type="ECO:0000256" key="5">
    <source>
        <dbReference type="ARBA" id="ARBA00022676"/>
    </source>
</evidence>
<dbReference type="InterPro" id="IPR036950">
    <property type="entry name" value="PBP_transglycosylase"/>
</dbReference>
<feature type="region of interest" description="Disordered" evidence="15">
    <location>
        <begin position="1"/>
        <end position="25"/>
    </location>
</feature>
<evidence type="ECO:0000256" key="7">
    <source>
        <dbReference type="ARBA" id="ARBA00022801"/>
    </source>
</evidence>
<keyword evidence="5" id="KW-0328">Glycosyltransferase</keyword>
<evidence type="ECO:0000256" key="12">
    <source>
        <dbReference type="ARBA" id="ARBA00023316"/>
    </source>
</evidence>
<feature type="compositionally biased region" description="Polar residues" evidence="15">
    <location>
        <begin position="1"/>
        <end position="16"/>
    </location>
</feature>
<evidence type="ECO:0000256" key="2">
    <source>
        <dbReference type="ARBA" id="ARBA00022475"/>
    </source>
</evidence>
<dbReference type="CDD" id="cd00063">
    <property type="entry name" value="FN3"/>
    <property type="match status" value="1"/>
</dbReference>
<evidence type="ECO:0000313" key="19">
    <source>
        <dbReference type="Proteomes" id="UP001580407"/>
    </source>
</evidence>
<keyword evidence="16" id="KW-1133">Transmembrane helix</keyword>
<comment type="caution">
    <text evidence="18">The sequence shown here is derived from an EMBL/GenBank/DDBJ whole genome shotgun (WGS) entry which is preliminary data.</text>
</comment>
<dbReference type="InterPro" id="IPR001264">
    <property type="entry name" value="Glyco_trans_51"/>
</dbReference>
<feature type="region of interest" description="Disordered" evidence="15">
    <location>
        <begin position="555"/>
        <end position="576"/>
    </location>
</feature>
<dbReference type="NCBIfam" id="TIGR02074">
    <property type="entry name" value="PBP_1a_fam"/>
    <property type="match status" value="1"/>
</dbReference>
<keyword evidence="10 16" id="KW-0472">Membrane</keyword>
<evidence type="ECO:0000256" key="14">
    <source>
        <dbReference type="ARBA" id="ARBA00049902"/>
    </source>
</evidence>
<dbReference type="Pfam" id="PF00905">
    <property type="entry name" value="Transpeptidase"/>
    <property type="match status" value="1"/>
</dbReference>
<comment type="subcellular location">
    <subcellularLocation>
        <location evidence="1">Cell membrane</location>
    </subcellularLocation>
</comment>
<evidence type="ECO:0000256" key="1">
    <source>
        <dbReference type="ARBA" id="ARBA00004236"/>
    </source>
</evidence>